<evidence type="ECO:0000313" key="2">
    <source>
        <dbReference type="EMBL" id="SUC20295.1"/>
    </source>
</evidence>
<reference evidence="1 3" key="1">
    <citation type="submission" date="2017-05" db="EMBL/GenBank/DDBJ databases">
        <title>Whole genome sequencing of Proteus mirabilis AR_0155.</title>
        <authorList>
            <person name="Conlan S."/>
            <person name="Thomas P.J."/>
            <person name="Mullikin J."/>
            <person name="Frank K.M."/>
            <person name="Segre J.A."/>
        </authorList>
    </citation>
    <scope>NUCLEOTIDE SEQUENCE [LARGE SCALE GENOMIC DNA]</scope>
    <source>
        <strain evidence="1 3">AR_0155</strain>
    </source>
</reference>
<dbReference type="SUPFAM" id="SSF49401">
    <property type="entry name" value="Bacterial adhesins"/>
    <property type="match status" value="1"/>
</dbReference>
<dbReference type="PANTHER" id="PTHR33420:SF26">
    <property type="entry name" value="FIMBRIAL SUBUNIT"/>
    <property type="match status" value="1"/>
</dbReference>
<accession>A0A1Z1SZK0</accession>
<protein>
    <submittedName>
        <fullName evidence="1">Fimbrial protein</fullName>
    </submittedName>
    <submittedName>
        <fullName evidence="2">Fimbrial subunit</fullName>
    </submittedName>
</protein>
<dbReference type="Proteomes" id="UP000254191">
    <property type="component" value="Unassembled WGS sequence"/>
</dbReference>
<dbReference type="GO" id="GO:0009289">
    <property type="term" value="C:pilus"/>
    <property type="evidence" value="ECO:0007669"/>
    <property type="project" value="InterPro"/>
</dbReference>
<reference evidence="2 4" key="2">
    <citation type="submission" date="2018-06" db="EMBL/GenBank/DDBJ databases">
        <authorList>
            <consortium name="Pathogen Informatics"/>
            <person name="Doyle S."/>
        </authorList>
    </citation>
    <scope>NUCLEOTIDE SEQUENCE [LARGE SCALE GENOMIC DNA]</scope>
    <source>
        <strain evidence="2 4">NCTC11938</strain>
    </source>
</reference>
<gene>
    <name evidence="2" type="primary">papK</name>
    <name evidence="1" type="ORF">AM402_18015</name>
    <name evidence="2" type="ORF">NCTC11938_01725</name>
</gene>
<organism evidence="1 3">
    <name type="scientific">Proteus mirabilis</name>
    <dbReference type="NCBI Taxonomy" id="584"/>
    <lineage>
        <taxon>Bacteria</taxon>
        <taxon>Pseudomonadati</taxon>
        <taxon>Pseudomonadota</taxon>
        <taxon>Gammaproteobacteria</taxon>
        <taxon>Enterobacterales</taxon>
        <taxon>Morganellaceae</taxon>
        <taxon>Proteus</taxon>
    </lineage>
</organism>
<dbReference type="RefSeq" id="WP_004244876.1">
    <property type="nucleotide sequence ID" value="NZ_BGKS01000110.1"/>
</dbReference>
<name>A0A1Z1SZK0_PROMI</name>
<evidence type="ECO:0000313" key="3">
    <source>
        <dbReference type="Proteomes" id="UP000195540"/>
    </source>
</evidence>
<proteinExistence type="predicted"/>
<dbReference type="AlphaFoldDB" id="A0A1Z1SZK0"/>
<dbReference type="Gene3D" id="2.60.40.1090">
    <property type="entry name" value="Fimbrial-type adhesion domain"/>
    <property type="match status" value="1"/>
</dbReference>
<dbReference type="PANTHER" id="PTHR33420">
    <property type="entry name" value="FIMBRIAL SUBUNIT ELFA-RELATED"/>
    <property type="match status" value="1"/>
</dbReference>
<evidence type="ECO:0000313" key="1">
    <source>
        <dbReference type="EMBL" id="ARX35939.1"/>
    </source>
</evidence>
<dbReference type="Proteomes" id="UP000195540">
    <property type="component" value="Chromosome"/>
</dbReference>
<dbReference type="InterPro" id="IPR050263">
    <property type="entry name" value="Bact_Fimbrial_Adh_Pro"/>
</dbReference>
<sequence>MSKVLLLIIFFSYFVSANSSLDVNFRGILTSTTCQLSSDSLEQEIAINNLRWQYLNEYGRSPIKYFFLNIEKCSDTDLAKTISITWKSNSVIVIDGNNYIATDGNTNILLGITNSDDKLIELNKPMQFSQVEKVGEMQKIKFGVFASKPNERNINIGDFISVVTFTVEYE</sequence>
<evidence type="ECO:0000313" key="4">
    <source>
        <dbReference type="Proteomes" id="UP000254191"/>
    </source>
</evidence>
<dbReference type="InterPro" id="IPR008966">
    <property type="entry name" value="Adhesion_dom_sf"/>
</dbReference>
<dbReference type="EMBL" id="UGTS01000004">
    <property type="protein sequence ID" value="SUC20295.1"/>
    <property type="molecule type" value="Genomic_DNA"/>
</dbReference>
<dbReference type="InterPro" id="IPR036937">
    <property type="entry name" value="Adhesion_dom_fimbrial_sf"/>
</dbReference>
<dbReference type="GO" id="GO:0043709">
    <property type="term" value="P:cell adhesion involved in single-species biofilm formation"/>
    <property type="evidence" value="ECO:0007669"/>
    <property type="project" value="TreeGrafter"/>
</dbReference>
<dbReference type="EMBL" id="CP021694">
    <property type="protein sequence ID" value="ARX35939.1"/>
    <property type="molecule type" value="Genomic_DNA"/>
</dbReference>